<dbReference type="EMBL" id="MFGM01000013">
    <property type="protein sequence ID" value="OGF37895.1"/>
    <property type="molecule type" value="Genomic_DNA"/>
</dbReference>
<gene>
    <name evidence="1" type="ORF">A2482_02395</name>
</gene>
<accession>A0A1F5TG43</accession>
<sequence>MSEKDATQGLTDRQQIQRLIKGHFDEFDQRQELLNSLAEAVAKLIATEFAARIGQRLDPMFKPKKVTLSIPIAETVNAASIRLMITCTIPPEDLISKVNEELKNLFHEIDQRLQLYINTFGGHYNVILFPELEGIAEEEGLCLTLRREQ</sequence>
<dbReference type="AlphaFoldDB" id="A0A1F5TG43"/>
<organism evidence="1 2">
    <name type="scientific">Candidatus Falkowbacteria bacterium RIFOXYC2_FULL_48_21</name>
    <dbReference type="NCBI Taxonomy" id="1798005"/>
    <lineage>
        <taxon>Bacteria</taxon>
        <taxon>Candidatus Falkowiibacteriota</taxon>
    </lineage>
</organism>
<protein>
    <submittedName>
        <fullName evidence="1">Uncharacterized protein</fullName>
    </submittedName>
</protein>
<evidence type="ECO:0000313" key="2">
    <source>
        <dbReference type="Proteomes" id="UP000178656"/>
    </source>
</evidence>
<comment type="caution">
    <text evidence="1">The sequence shown here is derived from an EMBL/GenBank/DDBJ whole genome shotgun (WGS) entry which is preliminary data.</text>
</comment>
<evidence type="ECO:0000313" key="1">
    <source>
        <dbReference type="EMBL" id="OGF37895.1"/>
    </source>
</evidence>
<proteinExistence type="predicted"/>
<dbReference type="Proteomes" id="UP000178656">
    <property type="component" value="Unassembled WGS sequence"/>
</dbReference>
<name>A0A1F5TG43_9BACT</name>
<reference evidence="1 2" key="1">
    <citation type="journal article" date="2016" name="Nat. Commun.">
        <title>Thousands of microbial genomes shed light on interconnected biogeochemical processes in an aquifer system.</title>
        <authorList>
            <person name="Anantharaman K."/>
            <person name="Brown C.T."/>
            <person name="Hug L.A."/>
            <person name="Sharon I."/>
            <person name="Castelle C.J."/>
            <person name="Probst A.J."/>
            <person name="Thomas B.C."/>
            <person name="Singh A."/>
            <person name="Wilkins M.J."/>
            <person name="Karaoz U."/>
            <person name="Brodie E.L."/>
            <person name="Williams K.H."/>
            <person name="Hubbard S.S."/>
            <person name="Banfield J.F."/>
        </authorList>
    </citation>
    <scope>NUCLEOTIDE SEQUENCE [LARGE SCALE GENOMIC DNA]</scope>
</reference>